<reference evidence="3 5" key="2">
    <citation type="journal article" date="2017" name="Int. J. Syst. Evol. Microbiol.">
        <title>Mycobacterium talmoniae sp. nov., a slowly growing mycobacterium isolated from human respiratory samples.</title>
        <authorList>
            <person name="Davidson R.M."/>
            <person name="DeGroote M.A."/>
            <person name="Marola J.L."/>
            <person name="Buss S."/>
            <person name="Jones V."/>
            <person name="McNeil M.R."/>
            <person name="Freifeld A.G."/>
            <person name="Elaine Epperson L."/>
            <person name="Hasan N.A."/>
            <person name="Jackson M."/>
            <person name="Iwen P.C."/>
            <person name="Salfinger M."/>
            <person name="Strong M."/>
        </authorList>
    </citation>
    <scope>NUCLEOTIDE SEQUENCE [LARGE SCALE GENOMIC DNA]</scope>
    <source>
        <strain evidence="3 5">ATCC BAA-2683</strain>
    </source>
</reference>
<dbReference type="Gene3D" id="1.10.10.10">
    <property type="entry name" value="Winged helix-like DNA-binding domain superfamily/Winged helix DNA-binding domain"/>
    <property type="match status" value="1"/>
</dbReference>
<keyword evidence="1" id="KW-1133">Transmembrane helix</keyword>
<dbReference type="InterPro" id="IPR036388">
    <property type="entry name" value="WH-like_DNA-bd_sf"/>
</dbReference>
<evidence type="ECO:0000313" key="2">
    <source>
        <dbReference type="EMBL" id="OHU95458.1"/>
    </source>
</evidence>
<proteinExistence type="predicted"/>
<evidence type="ECO:0000313" key="3">
    <source>
        <dbReference type="EMBL" id="PQM48895.1"/>
    </source>
</evidence>
<sequence length="259" mass="28430">MTIAQQTGTLADVRDARRALMAAVQPWWVQAMQLAGPAFMAASTLSTPLLVAAFGGTSVVVIFGAGIVMLAVIIAAGVRLRATRRLRPFKLHLWSRRAGAAVGALFVAWLIVTLILMALVFRWELPAWCFSVLVLVLIVVLMVSCYALAWRVDPYGIDSRLLREVPDHPTFWDRVLGSRQPLAVCAVLASVGQMDAGLLARVLRLTDPELGQHTTELVRAQYLYAYPEGARWWFGLTPLGRTVYRRHLRALLQAGGGTA</sequence>
<accession>A0A1S1NAZ7</accession>
<feature type="transmembrane region" description="Helical" evidence="1">
    <location>
        <begin position="49"/>
        <end position="78"/>
    </location>
</feature>
<reference evidence="2 4" key="1">
    <citation type="submission" date="2016-10" db="EMBL/GenBank/DDBJ databases">
        <title>Genome sequence of Mycobacterium talmonii.</title>
        <authorList>
            <person name="Greninger A.L."/>
            <person name="Elliott B."/>
            <person name="Vasireddy S."/>
            <person name="Vasireddy R."/>
        </authorList>
    </citation>
    <scope>NUCLEOTIDE SEQUENCE [LARGE SCALE GENOMIC DNA]</scope>
    <source>
        <strain evidence="2">MO-5499</strain>
        <strain evidence="4">NE-TNMC-100812</strain>
    </source>
</reference>
<keyword evidence="1" id="KW-0812">Transmembrane</keyword>
<dbReference type="EMBL" id="PPEA01000127">
    <property type="protein sequence ID" value="PQM48895.1"/>
    <property type="molecule type" value="Genomic_DNA"/>
</dbReference>
<protein>
    <submittedName>
        <fullName evidence="2">Uncharacterized protein</fullName>
    </submittedName>
</protein>
<name>A0A1S1NAZ7_9MYCO</name>
<dbReference type="Proteomes" id="UP000238296">
    <property type="component" value="Unassembled WGS sequence"/>
</dbReference>
<feature type="transmembrane region" description="Helical" evidence="1">
    <location>
        <begin position="98"/>
        <end position="119"/>
    </location>
</feature>
<dbReference type="SUPFAM" id="SSF46785">
    <property type="entry name" value="Winged helix' DNA-binding domain"/>
    <property type="match status" value="1"/>
</dbReference>
<evidence type="ECO:0000313" key="5">
    <source>
        <dbReference type="Proteomes" id="UP000238296"/>
    </source>
</evidence>
<dbReference type="AlphaFoldDB" id="A0A1S1NAZ7"/>
<keyword evidence="4" id="KW-1185">Reference proteome</keyword>
<dbReference type="Proteomes" id="UP000179734">
    <property type="component" value="Unassembled WGS sequence"/>
</dbReference>
<dbReference type="RefSeq" id="WP_071029285.1">
    <property type="nucleotide sequence ID" value="NZ_MLQM01000188.1"/>
</dbReference>
<gene>
    <name evidence="2" type="ORF">BKN37_23160</name>
    <name evidence="3" type="ORF">C1Y40_00894</name>
</gene>
<dbReference type="InterPro" id="IPR036390">
    <property type="entry name" value="WH_DNA-bd_sf"/>
</dbReference>
<evidence type="ECO:0000313" key="4">
    <source>
        <dbReference type="Proteomes" id="UP000179734"/>
    </source>
</evidence>
<organism evidence="2 4">
    <name type="scientific">Mycobacterium talmoniae</name>
    <dbReference type="NCBI Taxonomy" id="1858794"/>
    <lineage>
        <taxon>Bacteria</taxon>
        <taxon>Bacillati</taxon>
        <taxon>Actinomycetota</taxon>
        <taxon>Actinomycetes</taxon>
        <taxon>Mycobacteriales</taxon>
        <taxon>Mycobacteriaceae</taxon>
        <taxon>Mycobacterium</taxon>
    </lineage>
</organism>
<keyword evidence="1" id="KW-0472">Membrane</keyword>
<feature type="transmembrane region" description="Helical" evidence="1">
    <location>
        <begin position="125"/>
        <end position="150"/>
    </location>
</feature>
<dbReference type="EMBL" id="MLQM01000188">
    <property type="protein sequence ID" value="OHU95458.1"/>
    <property type="molecule type" value="Genomic_DNA"/>
</dbReference>
<evidence type="ECO:0000256" key="1">
    <source>
        <dbReference type="SAM" id="Phobius"/>
    </source>
</evidence>
<comment type="caution">
    <text evidence="2">The sequence shown here is derived from an EMBL/GenBank/DDBJ whole genome shotgun (WGS) entry which is preliminary data.</text>
</comment>
<reference evidence="3" key="3">
    <citation type="submission" date="2018-01" db="EMBL/GenBank/DDBJ databases">
        <authorList>
            <person name="Gaut B.S."/>
            <person name="Morton B.R."/>
            <person name="Clegg M.T."/>
            <person name="Duvall M.R."/>
        </authorList>
    </citation>
    <scope>NUCLEOTIDE SEQUENCE</scope>
    <source>
        <strain evidence="3">ATCC BAA-2683</strain>
    </source>
</reference>